<dbReference type="FunFam" id="3.40.50.720:FF:000084">
    <property type="entry name" value="Short-chain dehydrogenase reductase"/>
    <property type="match status" value="1"/>
</dbReference>
<dbReference type="AlphaFoldDB" id="A0A1K1PJR4"/>
<reference evidence="3 4" key="1">
    <citation type="submission" date="2016-11" db="EMBL/GenBank/DDBJ databases">
        <authorList>
            <person name="Jaros S."/>
            <person name="Januszkiewicz K."/>
            <person name="Wedrychowicz H."/>
        </authorList>
    </citation>
    <scope>NUCLEOTIDE SEQUENCE [LARGE SCALE GENOMIC DNA]</scope>
    <source>
        <strain evidence="3 4">CGMCC 1.12145</strain>
    </source>
</reference>
<dbReference type="InterPro" id="IPR050259">
    <property type="entry name" value="SDR"/>
</dbReference>
<dbReference type="STRING" id="1150368.SAMN02927921_01823"/>
<evidence type="ECO:0000256" key="2">
    <source>
        <dbReference type="RuleBase" id="RU000363"/>
    </source>
</evidence>
<dbReference type="RefSeq" id="WP_072317054.1">
    <property type="nucleotide sequence ID" value="NZ_FPJE01000008.1"/>
</dbReference>
<dbReference type="PRINTS" id="PR00081">
    <property type="entry name" value="GDHRDH"/>
</dbReference>
<accession>A0A1K1PJR4</accession>
<dbReference type="Proteomes" id="UP000182248">
    <property type="component" value="Unassembled WGS sequence"/>
</dbReference>
<organism evidence="3 4">
    <name type="scientific">Sinomicrobium oceani</name>
    <dbReference type="NCBI Taxonomy" id="1150368"/>
    <lineage>
        <taxon>Bacteria</taxon>
        <taxon>Pseudomonadati</taxon>
        <taxon>Bacteroidota</taxon>
        <taxon>Flavobacteriia</taxon>
        <taxon>Flavobacteriales</taxon>
        <taxon>Flavobacteriaceae</taxon>
        <taxon>Sinomicrobium</taxon>
    </lineage>
</organism>
<evidence type="ECO:0000256" key="1">
    <source>
        <dbReference type="ARBA" id="ARBA00006484"/>
    </source>
</evidence>
<dbReference type="InterPro" id="IPR036291">
    <property type="entry name" value="NAD(P)-bd_dom_sf"/>
</dbReference>
<evidence type="ECO:0000313" key="4">
    <source>
        <dbReference type="Proteomes" id="UP000182248"/>
    </source>
</evidence>
<comment type="similarity">
    <text evidence="1 2">Belongs to the short-chain dehydrogenases/reductases (SDR) family.</text>
</comment>
<sequence>MDLQLKGKTALVTGSTAGIGYAIARALASEGAHTIINGRKATDVAERIKALREATGNDNISGIAADFSNNKDIDNLLEEIPEVDILVNNVGIFNQVKFEDITDAQWFEMFDINVMSGVRLARHYFPRMLKRNTGRIIFISSESALNIPTEMVHYGFSKTAQLAVSRGLARLTKGTQVTVNCVLPGPTMSRANQRDLEEQAKAQETTVAEIQKEFFEERRPTSLTQRFADPEEVANMVAYVASPLSSATNGAALRADGGVANYII</sequence>
<evidence type="ECO:0000313" key="3">
    <source>
        <dbReference type="EMBL" id="SFW47675.1"/>
    </source>
</evidence>
<gene>
    <name evidence="3" type="ORF">SAMN02927921_01823</name>
</gene>
<dbReference type="OrthoDB" id="9804774at2"/>
<dbReference type="EMBL" id="FPJE01000008">
    <property type="protein sequence ID" value="SFW47675.1"/>
    <property type="molecule type" value="Genomic_DNA"/>
</dbReference>
<keyword evidence="4" id="KW-1185">Reference proteome</keyword>
<dbReference type="PANTHER" id="PTHR42879">
    <property type="entry name" value="3-OXOACYL-(ACYL-CARRIER-PROTEIN) REDUCTASE"/>
    <property type="match status" value="1"/>
</dbReference>
<dbReference type="Pfam" id="PF00106">
    <property type="entry name" value="adh_short"/>
    <property type="match status" value="1"/>
</dbReference>
<proteinExistence type="inferred from homology"/>
<dbReference type="Gene3D" id="3.40.50.720">
    <property type="entry name" value="NAD(P)-binding Rossmann-like Domain"/>
    <property type="match status" value="1"/>
</dbReference>
<dbReference type="PRINTS" id="PR00080">
    <property type="entry name" value="SDRFAMILY"/>
</dbReference>
<dbReference type="InterPro" id="IPR002347">
    <property type="entry name" value="SDR_fam"/>
</dbReference>
<name>A0A1K1PJR4_9FLAO</name>
<dbReference type="CDD" id="cd05233">
    <property type="entry name" value="SDR_c"/>
    <property type="match status" value="1"/>
</dbReference>
<protein>
    <submittedName>
        <fullName evidence="3">NAD(P)-dependent dehydrogenase, short-chain alcohol dehydrogenase family</fullName>
    </submittedName>
</protein>
<dbReference type="SUPFAM" id="SSF51735">
    <property type="entry name" value="NAD(P)-binding Rossmann-fold domains"/>
    <property type="match status" value="1"/>
</dbReference>
<dbReference type="PANTHER" id="PTHR42879:SF2">
    <property type="entry name" value="3-OXOACYL-[ACYL-CARRIER-PROTEIN] REDUCTASE FABG"/>
    <property type="match status" value="1"/>
</dbReference>